<dbReference type="Proteomes" id="UP001163846">
    <property type="component" value="Unassembled WGS sequence"/>
</dbReference>
<dbReference type="AlphaFoldDB" id="A0AA38NW63"/>
<keyword evidence="3" id="KW-1185">Reference proteome</keyword>
<evidence type="ECO:0000313" key="3">
    <source>
        <dbReference type="Proteomes" id="UP001163846"/>
    </source>
</evidence>
<dbReference type="EMBL" id="MU807252">
    <property type="protein sequence ID" value="KAJ3831759.1"/>
    <property type="molecule type" value="Genomic_DNA"/>
</dbReference>
<gene>
    <name evidence="2" type="ORF">F5878DRAFT_667231</name>
</gene>
<proteinExistence type="predicted"/>
<sequence length="174" mass="19403">MFQSSRRIIFGLVTLLVAASTITQVVAVPVASPGGGSGTQSIVIPPDATTSFQKYLHPEDKTSQHVIYGDAKEVEQKLPFLSEKEQKKFFHEECAQRIRVIEQDLTIMMANDLLLDEIKNTPASSLEDYQEVFLEKLEIGVLLAGKLERLSSKAQQVGLSYVFRNSQKNLTTFI</sequence>
<feature type="chain" id="PRO_5041237151" evidence="1">
    <location>
        <begin position="28"/>
        <end position="174"/>
    </location>
</feature>
<reference evidence="2" key="1">
    <citation type="submission" date="2022-08" db="EMBL/GenBank/DDBJ databases">
        <authorList>
            <consortium name="DOE Joint Genome Institute"/>
            <person name="Min B."/>
            <person name="Riley R."/>
            <person name="Sierra-Patev S."/>
            <person name="Naranjo-Ortiz M."/>
            <person name="Looney B."/>
            <person name="Konkel Z."/>
            <person name="Slot J.C."/>
            <person name="Sakamoto Y."/>
            <person name="Steenwyk J.L."/>
            <person name="Rokas A."/>
            <person name="Carro J."/>
            <person name="Camarero S."/>
            <person name="Ferreira P."/>
            <person name="Molpeceres G."/>
            <person name="Ruiz-Duenas F.J."/>
            <person name="Serrano A."/>
            <person name="Henrissat B."/>
            <person name="Drula E."/>
            <person name="Hughes K.W."/>
            <person name="Mata J.L."/>
            <person name="Ishikawa N.K."/>
            <person name="Vargas-Isla R."/>
            <person name="Ushijima S."/>
            <person name="Smith C.A."/>
            <person name="Ahrendt S."/>
            <person name="Andreopoulos W."/>
            <person name="He G."/>
            <person name="Labutti K."/>
            <person name="Lipzen A."/>
            <person name="Ng V."/>
            <person name="Sandor L."/>
            <person name="Barry K."/>
            <person name="Martinez A.T."/>
            <person name="Xiao Y."/>
            <person name="Gibbons J.G."/>
            <person name="Terashima K."/>
            <person name="Hibbett D.S."/>
            <person name="Grigoriev I.V."/>
        </authorList>
    </citation>
    <scope>NUCLEOTIDE SEQUENCE</scope>
    <source>
        <strain evidence="2">TFB9207</strain>
    </source>
</reference>
<keyword evidence="1" id="KW-0732">Signal</keyword>
<evidence type="ECO:0000313" key="2">
    <source>
        <dbReference type="EMBL" id="KAJ3831759.1"/>
    </source>
</evidence>
<comment type="caution">
    <text evidence="2">The sequence shown here is derived from an EMBL/GenBank/DDBJ whole genome shotgun (WGS) entry which is preliminary data.</text>
</comment>
<accession>A0AA38NW63</accession>
<name>A0AA38NW63_9AGAR</name>
<evidence type="ECO:0000256" key="1">
    <source>
        <dbReference type="SAM" id="SignalP"/>
    </source>
</evidence>
<organism evidence="2 3">
    <name type="scientific">Lentinula raphanica</name>
    <dbReference type="NCBI Taxonomy" id="153919"/>
    <lineage>
        <taxon>Eukaryota</taxon>
        <taxon>Fungi</taxon>
        <taxon>Dikarya</taxon>
        <taxon>Basidiomycota</taxon>
        <taxon>Agaricomycotina</taxon>
        <taxon>Agaricomycetes</taxon>
        <taxon>Agaricomycetidae</taxon>
        <taxon>Agaricales</taxon>
        <taxon>Marasmiineae</taxon>
        <taxon>Omphalotaceae</taxon>
        <taxon>Lentinula</taxon>
    </lineage>
</organism>
<protein>
    <submittedName>
        <fullName evidence="2">Uncharacterized protein</fullName>
    </submittedName>
</protein>
<feature type="signal peptide" evidence="1">
    <location>
        <begin position="1"/>
        <end position="27"/>
    </location>
</feature>